<accession>A0A9W6XRI3</accession>
<reference evidence="2" key="1">
    <citation type="submission" date="2023-04" db="EMBL/GenBank/DDBJ databases">
        <title>Phytophthora fragariaefolia NBRC 109709.</title>
        <authorList>
            <person name="Ichikawa N."/>
            <person name="Sato H."/>
            <person name="Tonouchi N."/>
        </authorList>
    </citation>
    <scope>NUCLEOTIDE SEQUENCE</scope>
    <source>
        <strain evidence="2">NBRC 109709</strain>
    </source>
</reference>
<gene>
    <name evidence="2" type="ORF">Pfra01_001511500</name>
</gene>
<dbReference type="Proteomes" id="UP001165121">
    <property type="component" value="Unassembled WGS sequence"/>
</dbReference>
<dbReference type="AlphaFoldDB" id="A0A9W6XRI3"/>
<comment type="caution">
    <text evidence="2">The sequence shown here is derived from an EMBL/GenBank/DDBJ whole genome shotgun (WGS) entry which is preliminary data.</text>
</comment>
<feature type="region of interest" description="Disordered" evidence="1">
    <location>
        <begin position="78"/>
        <end position="129"/>
    </location>
</feature>
<dbReference type="EMBL" id="BSXT01001615">
    <property type="protein sequence ID" value="GMF43971.1"/>
    <property type="molecule type" value="Genomic_DNA"/>
</dbReference>
<protein>
    <submittedName>
        <fullName evidence="2">Unnamed protein product</fullName>
    </submittedName>
</protein>
<keyword evidence="3" id="KW-1185">Reference proteome</keyword>
<name>A0A9W6XRI3_9STRA</name>
<evidence type="ECO:0000256" key="1">
    <source>
        <dbReference type="SAM" id="MobiDB-lite"/>
    </source>
</evidence>
<sequence>MELRRRRRRNAAGQYVLEFEARPLRRTGTYRRSAIDGRHRISIAQYDDVVQRGRSWMTLVMGKSCNRKGLLEATDVHERQPVGDGRGARQYGGRGRVKGQPRVDRRHGNGRQAVEGEERLPVDGQSDEEWDGVQYAGYQRRVDIEERE</sequence>
<proteinExistence type="predicted"/>
<evidence type="ECO:0000313" key="2">
    <source>
        <dbReference type="EMBL" id="GMF43971.1"/>
    </source>
</evidence>
<organism evidence="2 3">
    <name type="scientific">Phytophthora fragariaefolia</name>
    <dbReference type="NCBI Taxonomy" id="1490495"/>
    <lineage>
        <taxon>Eukaryota</taxon>
        <taxon>Sar</taxon>
        <taxon>Stramenopiles</taxon>
        <taxon>Oomycota</taxon>
        <taxon>Peronosporomycetes</taxon>
        <taxon>Peronosporales</taxon>
        <taxon>Peronosporaceae</taxon>
        <taxon>Phytophthora</taxon>
    </lineage>
</organism>
<evidence type="ECO:0000313" key="3">
    <source>
        <dbReference type="Proteomes" id="UP001165121"/>
    </source>
</evidence>